<feature type="signal peptide" evidence="1">
    <location>
        <begin position="1"/>
        <end position="19"/>
    </location>
</feature>
<dbReference type="Proteomes" id="UP000034832">
    <property type="component" value="Unassembled WGS sequence"/>
</dbReference>
<evidence type="ECO:0000256" key="1">
    <source>
        <dbReference type="SAM" id="SignalP"/>
    </source>
</evidence>
<feature type="chain" id="PRO_5020190803" description="Cytochrome c domain-containing protein" evidence="1">
    <location>
        <begin position="20"/>
        <end position="485"/>
    </location>
</feature>
<reference evidence="2" key="1">
    <citation type="submission" date="2019-04" db="EMBL/GenBank/DDBJ databases">
        <title>Whole genome sequencing of cave bacteria.</title>
        <authorList>
            <person name="Gan H.M."/>
            <person name="Barton H."/>
            <person name="Savka M.A."/>
        </authorList>
    </citation>
    <scope>NUCLEOTIDE SEQUENCE [LARGE SCALE GENOMIC DNA]</scope>
    <source>
        <strain evidence="2">LC387</strain>
    </source>
</reference>
<dbReference type="RefSeq" id="WP_046827173.1">
    <property type="nucleotide sequence ID" value="NZ_LBIA02000001.1"/>
</dbReference>
<keyword evidence="3" id="KW-1185">Reference proteome</keyword>
<keyword evidence="1" id="KW-0732">Signal</keyword>
<protein>
    <recommendedName>
        <fullName evidence="4">Cytochrome c domain-containing protein</fullName>
    </recommendedName>
</protein>
<sequence length="485" mass="52343">MRVRVILQALCVMLPMALAATAGHAAAMERGVAITDPAILQRLDNAGLSLGKLLGADTNSSGAELFALPSMGPLQAATDRDFNSYVLEHRDDLDRLHLFDRDALNAPGTRFALTGIVNRMDRAYVSPAECGEIRLIYRPIANSGSTNKDSPPSRLPMTLNLVMKAKPASASAATCAELARRWLALADQPTTERAAMLIARGGALEWVTRDAIDRIEIDVQIARASADVNDFEGRADYLMKVFRYDGTRFAESPLENQIDAARIRADAKLLADLKRWLLDPARIADLDRGTIVVPDRFLASSAINVTPAHDDLNNKARELFADDDIVTALAKASVNAPLENLQSPAGFVRRLNDMTCSGCHQTRAIGGFHLPGMERPGWTAGAVVAAASPHFFGDQERRRDILIAFRDGRAPDFARGFSARPQARRSTELTGTTYVNGWGALCYAAGGANAVPDKSFASWTCAEGLTCQASGAKDSRAGFCFPKSN</sequence>
<name>A0A4U6BTF5_9BRAD</name>
<dbReference type="AlphaFoldDB" id="A0A4U6BTF5"/>
<evidence type="ECO:0000313" key="3">
    <source>
        <dbReference type="Proteomes" id="UP000034832"/>
    </source>
</evidence>
<dbReference type="OrthoDB" id="9807520at2"/>
<proteinExistence type="predicted"/>
<dbReference type="EMBL" id="LBIA02000001">
    <property type="protein sequence ID" value="TKT72338.1"/>
    <property type="molecule type" value="Genomic_DNA"/>
</dbReference>
<comment type="caution">
    <text evidence="2">The sequence shown here is derived from an EMBL/GenBank/DDBJ whole genome shotgun (WGS) entry which is preliminary data.</text>
</comment>
<organism evidence="2 3">
    <name type="scientific">Afipia massiliensis</name>
    <dbReference type="NCBI Taxonomy" id="211460"/>
    <lineage>
        <taxon>Bacteria</taxon>
        <taxon>Pseudomonadati</taxon>
        <taxon>Pseudomonadota</taxon>
        <taxon>Alphaproteobacteria</taxon>
        <taxon>Hyphomicrobiales</taxon>
        <taxon>Nitrobacteraceae</taxon>
        <taxon>Afipia</taxon>
    </lineage>
</organism>
<gene>
    <name evidence="2" type="ORF">YH63_013390</name>
</gene>
<evidence type="ECO:0008006" key="4">
    <source>
        <dbReference type="Google" id="ProtNLM"/>
    </source>
</evidence>
<evidence type="ECO:0000313" key="2">
    <source>
        <dbReference type="EMBL" id="TKT72338.1"/>
    </source>
</evidence>
<accession>A0A4U6BTF5</accession>